<accession>A0A1C0YLG3</accession>
<dbReference type="RefSeq" id="WP_066542744.1">
    <property type="nucleotide sequence ID" value="NZ_MASJ01000002.1"/>
</dbReference>
<keyword evidence="6 9" id="KW-0227">DNA damage</keyword>
<dbReference type="GO" id="GO:0006307">
    <property type="term" value="P:DNA alkylation repair"/>
    <property type="evidence" value="ECO:0007669"/>
    <property type="project" value="UniProtKB-UniRule"/>
</dbReference>
<proteinExistence type="inferred from homology"/>
<dbReference type="GO" id="GO:0005737">
    <property type="term" value="C:cytoplasm"/>
    <property type="evidence" value="ECO:0007669"/>
    <property type="project" value="UniProtKB-SubCell"/>
</dbReference>
<comment type="function">
    <text evidence="9">Involved in the cellular defense against the biological effects of O6-methylguanine (O6-MeG) and O4-methylthymine (O4-MeT) in DNA. Repairs the methylated nucleobase in DNA by stoichiometrically transferring the methyl group to a cysteine residue in the enzyme. This is a suicide reaction: the enzyme is irreversibly inactivated.</text>
</comment>
<gene>
    <name evidence="12" type="ORF">A6M13_08185</name>
</gene>
<dbReference type="NCBIfam" id="TIGR00589">
    <property type="entry name" value="ogt"/>
    <property type="match status" value="1"/>
</dbReference>
<comment type="miscellaneous">
    <text evidence="9">This enzyme catalyzes only one turnover and therefore is not strictly catalytic. According to one definition, an enzyme is a biocatalyst that acts repeatedly and over many reaction cycles.</text>
</comment>
<dbReference type="OrthoDB" id="9802228at2"/>
<dbReference type="Pfam" id="PF01035">
    <property type="entry name" value="DNA_binding_1"/>
    <property type="match status" value="1"/>
</dbReference>
<evidence type="ECO:0000259" key="11">
    <source>
        <dbReference type="Pfam" id="PF02870"/>
    </source>
</evidence>
<dbReference type="EMBL" id="MASJ01000002">
    <property type="protein sequence ID" value="OCS87939.1"/>
    <property type="molecule type" value="Genomic_DNA"/>
</dbReference>
<keyword evidence="5 9" id="KW-0808">Transferase</keyword>
<dbReference type="EC" id="2.1.1.63" evidence="9"/>
<dbReference type="InterPro" id="IPR036631">
    <property type="entry name" value="MGMT_N_sf"/>
</dbReference>
<evidence type="ECO:0000256" key="4">
    <source>
        <dbReference type="ARBA" id="ARBA00022603"/>
    </source>
</evidence>
<dbReference type="GO" id="GO:0032259">
    <property type="term" value="P:methylation"/>
    <property type="evidence" value="ECO:0007669"/>
    <property type="project" value="UniProtKB-KW"/>
</dbReference>
<comment type="similarity">
    <text evidence="2 9">Belongs to the MGMT family.</text>
</comment>
<comment type="caution">
    <text evidence="12">The sequence shown here is derived from an EMBL/GenBank/DDBJ whole genome shotgun (WGS) entry which is preliminary data.</text>
</comment>
<evidence type="ECO:0000256" key="7">
    <source>
        <dbReference type="ARBA" id="ARBA00023204"/>
    </source>
</evidence>
<dbReference type="PROSITE" id="PS00374">
    <property type="entry name" value="MGMT"/>
    <property type="match status" value="1"/>
</dbReference>
<keyword evidence="3 9" id="KW-0963">Cytoplasm</keyword>
<dbReference type="AlphaFoldDB" id="A0A1C0YLG3"/>
<comment type="catalytic activity">
    <reaction evidence="1 9">
        <text>a 4-O-methyl-thymidine in DNA + L-cysteinyl-[protein] = a thymidine in DNA + S-methyl-L-cysteinyl-[protein]</text>
        <dbReference type="Rhea" id="RHEA:53428"/>
        <dbReference type="Rhea" id="RHEA-COMP:10131"/>
        <dbReference type="Rhea" id="RHEA-COMP:10132"/>
        <dbReference type="Rhea" id="RHEA-COMP:13555"/>
        <dbReference type="Rhea" id="RHEA-COMP:13556"/>
        <dbReference type="ChEBI" id="CHEBI:29950"/>
        <dbReference type="ChEBI" id="CHEBI:82612"/>
        <dbReference type="ChEBI" id="CHEBI:137386"/>
        <dbReference type="ChEBI" id="CHEBI:137387"/>
        <dbReference type="EC" id="2.1.1.63"/>
    </reaction>
</comment>
<dbReference type="Gene3D" id="3.30.160.70">
    <property type="entry name" value="Methylated DNA-protein cysteine methyltransferase domain"/>
    <property type="match status" value="1"/>
</dbReference>
<evidence type="ECO:0000256" key="3">
    <source>
        <dbReference type="ARBA" id="ARBA00022490"/>
    </source>
</evidence>
<dbReference type="InterPro" id="IPR008332">
    <property type="entry name" value="MethylG_MeTrfase_N"/>
</dbReference>
<evidence type="ECO:0000256" key="9">
    <source>
        <dbReference type="HAMAP-Rule" id="MF_00772"/>
    </source>
</evidence>
<feature type="domain" description="Methylated-DNA-[protein]-cysteine S-methyltransferase DNA binding" evidence="10">
    <location>
        <begin position="72"/>
        <end position="150"/>
    </location>
</feature>
<dbReference type="InterPro" id="IPR023546">
    <property type="entry name" value="MGMT"/>
</dbReference>
<dbReference type="STRING" id="33978.A6M13_08185"/>
<dbReference type="Pfam" id="PF02870">
    <property type="entry name" value="Methyltransf_1N"/>
    <property type="match status" value="1"/>
</dbReference>
<dbReference type="InterPro" id="IPR036217">
    <property type="entry name" value="MethylDNA_cys_MeTrfase_DNAb"/>
</dbReference>
<dbReference type="SUPFAM" id="SSF53155">
    <property type="entry name" value="Methylated DNA-protein cysteine methyltransferase domain"/>
    <property type="match status" value="1"/>
</dbReference>
<keyword evidence="13" id="KW-1185">Reference proteome</keyword>
<reference evidence="12 13" key="1">
    <citation type="submission" date="2016-07" db="EMBL/GenBank/DDBJ databases">
        <title>Caryophanon tenue genome sequencing.</title>
        <authorList>
            <person name="Verma A."/>
            <person name="Pal Y."/>
            <person name="Krishnamurthi S."/>
        </authorList>
    </citation>
    <scope>NUCLEOTIDE SEQUENCE [LARGE SCALE GENOMIC DNA]</scope>
    <source>
        <strain evidence="12 13">DSM 14152</strain>
    </source>
</reference>
<feature type="domain" description="Methylguanine DNA methyltransferase ribonuclease-like" evidence="11">
    <location>
        <begin position="6"/>
        <end position="64"/>
    </location>
</feature>
<evidence type="ECO:0000259" key="10">
    <source>
        <dbReference type="Pfam" id="PF01035"/>
    </source>
</evidence>
<dbReference type="InterPro" id="IPR014048">
    <property type="entry name" value="MethylDNA_cys_MeTrfase_DNA-bd"/>
</dbReference>
<keyword evidence="7 9" id="KW-0234">DNA repair</keyword>
<evidence type="ECO:0000256" key="8">
    <source>
        <dbReference type="ARBA" id="ARBA00049348"/>
    </source>
</evidence>
<dbReference type="PANTHER" id="PTHR10815:SF13">
    <property type="entry name" value="METHYLATED-DNA--PROTEIN-CYSTEINE METHYLTRANSFERASE"/>
    <property type="match status" value="1"/>
</dbReference>
<protein>
    <recommendedName>
        <fullName evidence="9">Methylated-DNA--protein-cysteine methyltransferase</fullName>
        <ecNumber evidence="9">2.1.1.63</ecNumber>
    </recommendedName>
    <alternativeName>
        <fullName evidence="9">6-O-methylguanine-DNA methyltransferase</fullName>
        <shortName evidence="9">MGMT</shortName>
    </alternativeName>
    <alternativeName>
        <fullName evidence="9">O-6-methylguanine-DNA-alkyltransferase</fullName>
    </alternativeName>
</protein>
<dbReference type="HAMAP" id="MF_00772">
    <property type="entry name" value="OGT"/>
    <property type="match status" value="1"/>
</dbReference>
<comment type="catalytic activity">
    <reaction evidence="8 9">
        <text>a 6-O-methyl-2'-deoxyguanosine in DNA + L-cysteinyl-[protein] = S-methyl-L-cysteinyl-[protein] + a 2'-deoxyguanosine in DNA</text>
        <dbReference type="Rhea" id="RHEA:24000"/>
        <dbReference type="Rhea" id="RHEA-COMP:10131"/>
        <dbReference type="Rhea" id="RHEA-COMP:10132"/>
        <dbReference type="Rhea" id="RHEA-COMP:11367"/>
        <dbReference type="Rhea" id="RHEA-COMP:11368"/>
        <dbReference type="ChEBI" id="CHEBI:29950"/>
        <dbReference type="ChEBI" id="CHEBI:82612"/>
        <dbReference type="ChEBI" id="CHEBI:85445"/>
        <dbReference type="ChEBI" id="CHEBI:85448"/>
        <dbReference type="EC" id="2.1.1.63"/>
    </reaction>
</comment>
<dbReference type="InterPro" id="IPR001497">
    <property type="entry name" value="MethylDNA_cys_MeTrfase_AS"/>
</dbReference>
<dbReference type="SUPFAM" id="SSF46767">
    <property type="entry name" value="Methylated DNA-protein cysteine methyltransferase, C-terminal domain"/>
    <property type="match status" value="1"/>
</dbReference>
<comment type="subcellular location">
    <subcellularLocation>
        <location evidence="9">Cytoplasm</location>
    </subcellularLocation>
</comment>
<dbReference type="FunFam" id="1.10.10.10:FF:000214">
    <property type="entry name" value="Methylated-DNA--protein-cysteine methyltransferase"/>
    <property type="match status" value="1"/>
</dbReference>
<evidence type="ECO:0000313" key="13">
    <source>
        <dbReference type="Proteomes" id="UP000093199"/>
    </source>
</evidence>
<dbReference type="PANTHER" id="PTHR10815">
    <property type="entry name" value="METHYLATED-DNA--PROTEIN-CYSTEINE METHYLTRANSFERASE"/>
    <property type="match status" value="1"/>
</dbReference>
<evidence type="ECO:0000256" key="2">
    <source>
        <dbReference type="ARBA" id="ARBA00008711"/>
    </source>
</evidence>
<evidence type="ECO:0000256" key="1">
    <source>
        <dbReference type="ARBA" id="ARBA00001286"/>
    </source>
</evidence>
<evidence type="ECO:0000313" key="12">
    <source>
        <dbReference type="EMBL" id="OCS87939.1"/>
    </source>
</evidence>
<dbReference type="Proteomes" id="UP000093199">
    <property type="component" value="Unassembled WGS sequence"/>
</dbReference>
<feature type="active site" description="Nucleophile; methyl group acceptor" evidence="9">
    <location>
        <position position="122"/>
    </location>
</feature>
<organism evidence="12 13">
    <name type="scientific">Caryophanon tenue</name>
    <dbReference type="NCBI Taxonomy" id="33978"/>
    <lineage>
        <taxon>Bacteria</taxon>
        <taxon>Bacillati</taxon>
        <taxon>Bacillota</taxon>
        <taxon>Bacilli</taxon>
        <taxon>Bacillales</taxon>
        <taxon>Caryophanaceae</taxon>
        <taxon>Caryophanon</taxon>
    </lineage>
</organism>
<dbReference type="CDD" id="cd06445">
    <property type="entry name" value="ATase"/>
    <property type="match status" value="1"/>
</dbReference>
<dbReference type="Gene3D" id="1.10.10.10">
    <property type="entry name" value="Winged helix-like DNA-binding domain superfamily/Winged helix DNA-binding domain"/>
    <property type="match status" value="1"/>
</dbReference>
<name>A0A1C0YLG3_9BACL</name>
<dbReference type="GO" id="GO:0003908">
    <property type="term" value="F:methylated-DNA-[protein]-cysteine S-methyltransferase activity"/>
    <property type="evidence" value="ECO:0007669"/>
    <property type="project" value="UniProtKB-UniRule"/>
</dbReference>
<sequence>MERFFASFNSPIGLVEVTSTATHIVSVYFVEQSHPETTKPQVLIEAIEQLQQYFNGQRTTFNVPYHLEGTTFQQRVWQALTTVPYGDTASYKDIAIAIDNEKAVRAVGMTNSKNPLSIIVPCHRIIGTNGKLTGYAGGVWRKEWLLHHEQNGGTV</sequence>
<dbReference type="InterPro" id="IPR036388">
    <property type="entry name" value="WH-like_DNA-bd_sf"/>
</dbReference>
<keyword evidence="4 9" id="KW-0489">Methyltransferase</keyword>
<evidence type="ECO:0000256" key="6">
    <source>
        <dbReference type="ARBA" id="ARBA00022763"/>
    </source>
</evidence>
<evidence type="ECO:0000256" key="5">
    <source>
        <dbReference type="ARBA" id="ARBA00022679"/>
    </source>
</evidence>